<sequence length="248" mass="27204">MAQQPGLEQKERIAEPLVLVPGLMSDARIFSDQIVAFGGERAVHLAPICDGLSIGDMARRVLETAPARFAVMGQGLGALVAMDMLRIDPARVTRIAMVTCSPLAETPQEAATREDRIVSAKAGLFDQVARAEVPDTALAPGTNVARVHRSLELMLRTVGSERFLRQSRAMQRRPDMQKVLRRMRAPALVLSGAHDTIIPPRRHEFMAELIPHAEYKVLENAGHMPLLESPAEVTAALKPWLCAPFRLV</sequence>
<name>A0A058ZIT5_9RHOB</name>
<dbReference type="InterPro" id="IPR000073">
    <property type="entry name" value="AB_hydrolase_1"/>
</dbReference>
<dbReference type="AlphaFoldDB" id="A0A058ZIT5"/>
<proteinExistence type="predicted"/>
<organism evidence="2 3">
    <name type="scientific">Actibacterium atlanticum</name>
    <dbReference type="NCBI Taxonomy" id="1461693"/>
    <lineage>
        <taxon>Bacteria</taxon>
        <taxon>Pseudomonadati</taxon>
        <taxon>Pseudomonadota</taxon>
        <taxon>Alphaproteobacteria</taxon>
        <taxon>Rhodobacterales</taxon>
        <taxon>Roseobacteraceae</taxon>
        <taxon>Actibacterium</taxon>
    </lineage>
</organism>
<evidence type="ECO:0000259" key="1">
    <source>
        <dbReference type="Pfam" id="PF12697"/>
    </source>
</evidence>
<evidence type="ECO:0000313" key="3">
    <source>
        <dbReference type="Proteomes" id="UP000024836"/>
    </source>
</evidence>
<dbReference type="PANTHER" id="PTHR43798">
    <property type="entry name" value="MONOACYLGLYCEROL LIPASE"/>
    <property type="match status" value="1"/>
</dbReference>
<keyword evidence="2" id="KW-0378">Hydrolase</keyword>
<dbReference type="InterPro" id="IPR050266">
    <property type="entry name" value="AB_hydrolase_sf"/>
</dbReference>
<dbReference type="Pfam" id="PF12697">
    <property type="entry name" value="Abhydrolase_6"/>
    <property type="match status" value="1"/>
</dbReference>
<gene>
    <name evidence="2" type="ORF">ATO10_11267</name>
</gene>
<reference evidence="2 3" key="1">
    <citation type="submission" date="2013-04" db="EMBL/GenBank/DDBJ databases">
        <title>Shimia sp. 22II-S11-Z10 Genome Sequencing.</title>
        <authorList>
            <person name="Lai Q."/>
            <person name="Li G."/>
            <person name="Shao Z."/>
        </authorList>
    </citation>
    <scope>NUCLEOTIDE SEQUENCE [LARGE SCALE GENOMIC DNA]</scope>
    <source>
        <strain evidence="3">22II-S11-Z10</strain>
    </source>
</reference>
<keyword evidence="3" id="KW-1185">Reference proteome</keyword>
<dbReference type="Gene3D" id="3.40.50.1820">
    <property type="entry name" value="alpha/beta hydrolase"/>
    <property type="match status" value="1"/>
</dbReference>
<dbReference type="STRING" id="1461693.ATO10_11267"/>
<dbReference type="RefSeq" id="WP_272945303.1">
    <property type="nucleotide sequence ID" value="NZ_AQQY01000007.1"/>
</dbReference>
<accession>A0A058ZIT5</accession>
<dbReference type="SUPFAM" id="SSF53474">
    <property type="entry name" value="alpha/beta-Hydrolases"/>
    <property type="match status" value="1"/>
</dbReference>
<protein>
    <submittedName>
        <fullName evidence="2">Alpha/beta hydrolase</fullName>
    </submittedName>
</protein>
<dbReference type="eggNOG" id="COG2021">
    <property type="taxonomic scope" value="Bacteria"/>
</dbReference>
<dbReference type="GO" id="GO:0016787">
    <property type="term" value="F:hydrolase activity"/>
    <property type="evidence" value="ECO:0007669"/>
    <property type="project" value="UniProtKB-KW"/>
</dbReference>
<evidence type="ECO:0000313" key="2">
    <source>
        <dbReference type="EMBL" id="KCV81488.1"/>
    </source>
</evidence>
<dbReference type="EMBL" id="AQQY01000007">
    <property type="protein sequence ID" value="KCV81488.1"/>
    <property type="molecule type" value="Genomic_DNA"/>
</dbReference>
<dbReference type="Proteomes" id="UP000024836">
    <property type="component" value="Unassembled WGS sequence"/>
</dbReference>
<dbReference type="InterPro" id="IPR029058">
    <property type="entry name" value="AB_hydrolase_fold"/>
</dbReference>
<comment type="caution">
    <text evidence="2">The sequence shown here is derived from an EMBL/GenBank/DDBJ whole genome shotgun (WGS) entry which is preliminary data.</text>
</comment>
<feature type="domain" description="AB hydrolase-1" evidence="1">
    <location>
        <begin position="17"/>
        <end position="235"/>
    </location>
</feature>
<dbReference type="PANTHER" id="PTHR43798:SF29">
    <property type="entry name" value="AB HYDROLASE-1 DOMAIN-CONTAINING PROTEIN"/>
    <property type="match status" value="1"/>
</dbReference>